<organism evidence="3">
    <name type="scientific">Echinostoma caproni</name>
    <dbReference type="NCBI Taxonomy" id="27848"/>
    <lineage>
        <taxon>Eukaryota</taxon>
        <taxon>Metazoa</taxon>
        <taxon>Spiralia</taxon>
        <taxon>Lophotrochozoa</taxon>
        <taxon>Platyhelminthes</taxon>
        <taxon>Trematoda</taxon>
        <taxon>Digenea</taxon>
        <taxon>Plagiorchiida</taxon>
        <taxon>Echinostomata</taxon>
        <taxon>Echinostomatoidea</taxon>
        <taxon>Echinostomatidae</taxon>
        <taxon>Echinostoma</taxon>
    </lineage>
</organism>
<gene>
    <name evidence="1" type="ORF">ECPE_LOCUS16208</name>
</gene>
<reference evidence="1 2" key="2">
    <citation type="submission" date="2018-11" db="EMBL/GenBank/DDBJ databases">
        <authorList>
            <consortium name="Pathogen Informatics"/>
        </authorList>
    </citation>
    <scope>NUCLEOTIDE SEQUENCE [LARGE SCALE GENOMIC DNA]</scope>
    <source>
        <strain evidence="1 2">Egypt</strain>
    </source>
</reference>
<dbReference type="Proteomes" id="UP000272942">
    <property type="component" value="Unassembled WGS sequence"/>
</dbReference>
<dbReference type="AlphaFoldDB" id="A0A183BAH3"/>
<evidence type="ECO:0000313" key="1">
    <source>
        <dbReference type="EMBL" id="VDP93480.1"/>
    </source>
</evidence>
<sequence length="189" mass="19394">MASIVEYMAQLTVLGVLEPSTLPEAAIGGGGGGGGGSGTTGGTYNLTRLVELLASVTESNPCLSNELGKGCTILTTLLGTTEAPSSAVSSLLLAPMPLTACGSVVYSIPVPINLLPTPSQAIDLALVLLVRIANGVVSRTSARSGVEASGLSPAVVATVQNAIKLFLSQWFTEYMRDKELAVRHCWATY</sequence>
<dbReference type="EMBL" id="UZAN01063401">
    <property type="protein sequence ID" value="VDP93480.1"/>
    <property type="molecule type" value="Genomic_DNA"/>
</dbReference>
<accession>A0A183BAH3</accession>
<evidence type="ECO:0000313" key="2">
    <source>
        <dbReference type="Proteomes" id="UP000272942"/>
    </source>
</evidence>
<dbReference type="OrthoDB" id="10526484at2759"/>
<name>A0A183BAH3_9TREM</name>
<reference evidence="3" key="1">
    <citation type="submission" date="2016-06" db="UniProtKB">
        <authorList>
            <consortium name="WormBaseParasite"/>
        </authorList>
    </citation>
    <scope>IDENTIFICATION</scope>
</reference>
<dbReference type="WBParaSite" id="ECPE_0001625101-mRNA-1">
    <property type="protein sequence ID" value="ECPE_0001625101-mRNA-1"/>
    <property type="gene ID" value="ECPE_0001625101"/>
</dbReference>
<evidence type="ECO:0000313" key="3">
    <source>
        <dbReference type="WBParaSite" id="ECPE_0001625101-mRNA-1"/>
    </source>
</evidence>
<keyword evidence="2" id="KW-1185">Reference proteome</keyword>
<proteinExistence type="predicted"/>
<protein>
    <submittedName>
        <fullName evidence="1 3">Uncharacterized protein</fullName>
    </submittedName>
</protein>